<dbReference type="GO" id="GO:0030246">
    <property type="term" value="F:carbohydrate binding"/>
    <property type="evidence" value="ECO:0007669"/>
    <property type="project" value="InterPro"/>
</dbReference>
<sequence length="1818" mass="205963">MDICRAYPKFEADQVLTADQLNKLFSYLDLQNRWTRKCFIGAGIACGLRLEINEANSTVFISAGCGLTTHGYQISYPDSICTHYAEYTDPVQYSYFRRNDAQVKLWELLPKGSFDTEDPDNKPIPISFLKDKVALLYLEVRDVDLDTCTGSDCDEKGMESTLCVRFLLIEKSVLDLLIKQNSSTQVEPLYDMYLKKYDLPCLNVGRLHWLGDEDTLLELEDIQLSYAYLLSSGTLLQMEQAFREAYQIYLPLLQDDYAVNPFKSWVPKLNHPLGIQYFYDHIKDLILAYQEFIEYAFDVFVSCCVPENAFPKHLMVRELYPTEDCKPSAYRHYFITAMEPTAGEYKVRKVKSLFKRLVLLSQSFRIPDLKSSLIKITPSHEKETPLGQRSIPYYYDLNKYPQLRSVWNFDLAERCLSDKVLSYHDNECIPVCESKLKRKSFGFLKTVKSTKSIRNSYKELDYFYSKHAEGFLPKKSITNTPLLATLIDKHAQYKNFSRVRFPLDGDLNEFPFYRIEGPLGKDYNEASLEVLQWIKCYNLPIKLMGLKVGKISDDINLTIDCRFEDIELVYLSQREKINCYFNQTLELVRSIKFDAPEDDLEESPVSKVVGRFIDGRRKTPLAGVYYGIQKLKLVGETDTSGVMELSNLPPGKYSLETFFKGYGSKSVKISVKQGKTLKLGDMELFQDALLDEKEIFYKDKTSEKEARRKVEELEFEEKAPFEVKVESGREKEDSGKFPISYRYDEFAGERAGESKYLTTRSAGENIKFTEKGYAAEVAEESPYEIGTIFEDFKISESKDIYTSAKLYLYRNFAKTNVKETDDILDKIYQPLQIVTTLNTLISELKKPLLQFDKTYFTSKYEQLLSQVEKFKDIITGNKYGELFSQTDKENIIRYFNLLRQENCFNQFQSLMEAYDARTNKIQLLHLLSAYSGKTPGMFHVGGCWAGGTYFLIYDNTRRIVLDFALPFICCSDCPPIQFCSGYPVIFKLPQTHFCKTDARLFKFITNYPGGQTVGKGVITDETTGEHFFKPSADDVTAGTILFSYFINEARYDFSVSVADPQVAINYNLIEVDNDAQTATVQFSSDPKEAQEYLWDFGDGDISDNSTSKEPSPVKTYDLSQVTAYTVTLQAKQGQCFAHASHELTFEMCNATFTYREIERSLNSITYQFTHPQASLTRVWEMGDGNTVNELETFTHIYELGEAEQEITVTLTMTQETCSDTKSVTFTIPAYREVTIFMDSYSLCRNGTPAKVTFDPKNGTYTGNGLVVEDGEVHFHPGHPDVVVGSNEITYEFEGEKVSQIVTVSTIEGEFAATVKLINGEAMKADVQFSAPENLDSYSYDLGDGNSSTEPSFLHTYDLNAQTNFDVQVRLINGACDVTQSTSLDLTPCSAEFTYRELTNDGETIVIEYTMLDRNGKLYQLEDELGVVKSSVNIIRRTYKLGGAEREMPVTMRLNKPPCINSFSSMVTIPASIPLNISMEVTQFVWCDKNRYPITISPKGTKGIASGPGVRTEGNEIFFIPALANIGGDVTITFTAENRSASLTVNVKKPTASLEIKSIKKVDNGIYDVAVINNSTDYNLSKWVFTPGGTSLENEPTFRLVEVKPNQPITVTVTVSWDEQCPNTSPVKTFRIPVDIIAIDDLGIRVDRVIDDFNGVRNDTGFIKVFPEDNTLTKNTASVYDKLRTDLSDPDTSKEYVAGLRNQEISETFDPLITKTRDQLSTTILEADAETAQAGYPMLLSQISQVTELVNVMEKDLKDSDPMSNTLNVITQSLAALSESGIEINPDDQLRKVIDTAMEANANKPNTVKSLSRINQLLG</sequence>
<protein>
    <recommendedName>
        <fullName evidence="1">PKD domain-containing protein</fullName>
    </recommendedName>
</protein>
<accession>A0A545UD86</accession>
<dbReference type="SUPFAM" id="SSF49299">
    <property type="entry name" value="PKD domain"/>
    <property type="match status" value="1"/>
</dbReference>
<proteinExistence type="predicted"/>
<evidence type="ECO:0000313" key="3">
    <source>
        <dbReference type="Proteomes" id="UP000315439"/>
    </source>
</evidence>
<name>A0A545UD86_9GAMM</name>
<dbReference type="InterPro" id="IPR000601">
    <property type="entry name" value="PKD_dom"/>
</dbReference>
<dbReference type="InterPro" id="IPR013784">
    <property type="entry name" value="Carb-bd-like_fold"/>
</dbReference>
<dbReference type="InterPro" id="IPR035986">
    <property type="entry name" value="PKD_dom_sf"/>
</dbReference>
<dbReference type="SMART" id="SM00089">
    <property type="entry name" value="PKD"/>
    <property type="match status" value="3"/>
</dbReference>
<gene>
    <name evidence="2" type="ORF">FLL46_13375</name>
</gene>
<dbReference type="Proteomes" id="UP000315439">
    <property type="component" value="Unassembled WGS sequence"/>
</dbReference>
<dbReference type="CDD" id="cd00146">
    <property type="entry name" value="PKD"/>
    <property type="match status" value="1"/>
</dbReference>
<dbReference type="PROSITE" id="PS50093">
    <property type="entry name" value="PKD"/>
    <property type="match status" value="2"/>
</dbReference>
<dbReference type="Gene3D" id="2.60.40.1120">
    <property type="entry name" value="Carboxypeptidase-like, regulatory domain"/>
    <property type="match status" value="1"/>
</dbReference>
<dbReference type="RefSeq" id="WP_142894152.1">
    <property type="nucleotide sequence ID" value="NZ_ML660164.1"/>
</dbReference>
<dbReference type="OrthoDB" id="596204at2"/>
<dbReference type="EMBL" id="VIKS01000008">
    <property type="protein sequence ID" value="TQV87429.1"/>
    <property type="molecule type" value="Genomic_DNA"/>
</dbReference>
<reference evidence="2 3" key="1">
    <citation type="submission" date="2019-07" db="EMBL/GenBank/DDBJ databases">
        <title>Draft genome for Aliikangiella sp. M105.</title>
        <authorList>
            <person name="Wang G."/>
        </authorList>
    </citation>
    <scope>NUCLEOTIDE SEQUENCE [LARGE SCALE GENOMIC DNA]</scope>
    <source>
        <strain evidence="2 3">M105</strain>
    </source>
</reference>
<dbReference type="InterPro" id="IPR013783">
    <property type="entry name" value="Ig-like_fold"/>
</dbReference>
<comment type="caution">
    <text evidence="2">The sequence shown here is derived from an EMBL/GenBank/DDBJ whole genome shotgun (WGS) entry which is preliminary data.</text>
</comment>
<evidence type="ECO:0000313" key="2">
    <source>
        <dbReference type="EMBL" id="TQV87429.1"/>
    </source>
</evidence>
<dbReference type="Gene3D" id="2.60.40.10">
    <property type="entry name" value="Immunoglobulins"/>
    <property type="match status" value="3"/>
</dbReference>
<evidence type="ECO:0000259" key="1">
    <source>
        <dbReference type="PROSITE" id="PS50093"/>
    </source>
</evidence>
<organism evidence="2 3">
    <name type="scientific">Aliikangiella coralliicola</name>
    <dbReference type="NCBI Taxonomy" id="2592383"/>
    <lineage>
        <taxon>Bacteria</taxon>
        <taxon>Pseudomonadati</taxon>
        <taxon>Pseudomonadota</taxon>
        <taxon>Gammaproteobacteria</taxon>
        <taxon>Oceanospirillales</taxon>
        <taxon>Pleioneaceae</taxon>
        <taxon>Aliikangiella</taxon>
    </lineage>
</organism>
<feature type="domain" description="PKD" evidence="1">
    <location>
        <begin position="1336"/>
        <end position="1356"/>
    </location>
</feature>
<feature type="domain" description="PKD" evidence="1">
    <location>
        <begin position="1083"/>
        <end position="1133"/>
    </location>
</feature>
<dbReference type="InterPro" id="IPR022409">
    <property type="entry name" value="PKD/Chitinase_dom"/>
</dbReference>
<keyword evidence="3" id="KW-1185">Reference proteome</keyword>
<dbReference type="SUPFAM" id="SSF49452">
    <property type="entry name" value="Starch-binding domain-like"/>
    <property type="match status" value="1"/>
</dbReference>